<dbReference type="PATRIC" id="fig|1125712.3.peg.575"/>
<dbReference type="OrthoDB" id="3194804at2"/>
<reference evidence="1 2" key="1">
    <citation type="submission" date="2013-08" db="EMBL/GenBank/DDBJ databases">
        <authorList>
            <person name="Durkin A.S."/>
            <person name="Haft D.R."/>
            <person name="McCorrison J."/>
            <person name="Torralba M."/>
            <person name="Gillis M."/>
            <person name="Haft D.H."/>
            <person name="Methe B."/>
            <person name="Sutton G."/>
            <person name="Nelson K.E."/>
        </authorList>
    </citation>
    <scope>NUCLEOTIDE SEQUENCE [LARGE SCALE GENOMIC DNA]</scope>
    <source>
        <strain evidence="1 2">F0195</strain>
    </source>
</reference>
<evidence type="ECO:0000313" key="1">
    <source>
        <dbReference type="EMBL" id="ERL09854.1"/>
    </source>
</evidence>
<dbReference type="NCBIfam" id="TIGR02126">
    <property type="entry name" value="phgtail_TP901_1"/>
    <property type="match status" value="1"/>
</dbReference>
<dbReference type="eggNOG" id="COG5437">
    <property type="taxonomic scope" value="Bacteria"/>
</dbReference>
<sequence>MPDPAPTTNFDSGAYCVTEKSVAALKGSDILTCIFNADGTKLLAIDGETGAKISLSADTTNFTSKDTKQTWQINRPSTKSWTLDIDTATVKDSESDKALRKAFEDGTAICMKQVYDDTNYTPRCGGLAYVTKYENDAPADDNSTASISLTGTGKLTWFDIDTAAAAKAAAKPSNRH</sequence>
<dbReference type="Gene3D" id="4.10.410.40">
    <property type="match status" value="1"/>
</dbReference>
<protein>
    <submittedName>
        <fullName evidence="1">Phage major tail protein, TP901-1 family</fullName>
    </submittedName>
</protein>
<dbReference type="InterPro" id="IPR011855">
    <property type="entry name" value="Phgtail_TP901_1"/>
</dbReference>
<dbReference type="Pfam" id="PF06199">
    <property type="entry name" value="Phage_tail_2"/>
    <property type="match status" value="1"/>
</dbReference>
<keyword evidence="2" id="KW-1185">Reference proteome</keyword>
<organism evidence="1 2">
    <name type="scientific">Olsenella profusa F0195</name>
    <dbReference type="NCBI Taxonomy" id="1125712"/>
    <lineage>
        <taxon>Bacteria</taxon>
        <taxon>Bacillati</taxon>
        <taxon>Actinomycetota</taxon>
        <taxon>Coriobacteriia</taxon>
        <taxon>Coriobacteriales</taxon>
        <taxon>Atopobiaceae</taxon>
        <taxon>Olsenella</taxon>
    </lineage>
</organism>
<accession>U2TA03</accession>
<dbReference type="Proteomes" id="UP000016638">
    <property type="component" value="Unassembled WGS sequence"/>
</dbReference>
<dbReference type="STRING" id="1125712.HMPREF1316_1512"/>
<name>U2TA03_9ACTN</name>
<gene>
    <name evidence="1" type="ORF">HMPREF1316_1512</name>
</gene>
<proteinExistence type="predicted"/>
<dbReference type="AlphaFoldDB" id="U2TA03"/>
<dbReference type="RefSeq" id="WP_021725482.1">
    <property type="nucleotide sequence ID" value="NZ_AWEZ01000020.1"/>
</dbReference>
<comment type="caution">
    <text evidence="1">The sequence shown here is derived from an EMBL/GenBank/DDBJ whole genome shotgun (WGS) entry which is preliminary data.</text>
</comment>
<evidence type="ECO:0000313" key="2">
    <source>
        <dbReference type="Proteomes" id="UP000016638"/>
    </source>
</evidence>
<dbReference type="EMBL" id="AWEZ01000020">
    <property type="protein sequence ID" value="ERL09854.1"/>
    <property type="molecule type" value="Genomic_DNA"/>
</dbReference>